<organism evidence="2 3">
    <name type="scientific">Alkalimonas collagenimarina</name>
    <dbReference type="NCBI Taxonomy" id="400390"/>
    <lineage>
        <taxon>Bacteria</taxon>
        <taxon>Pseudomonadati</taxon>
        <taxon>Pseudomonadota</taxon>
        <taxon>Gammaproteobacteria</taxon>
        <taxon>Alkalimonas</taxon>
    </lineage>
</organism>
<dbReference type="InterPro" id="IPR017467">
    <property type="entry name" value="CHP03016_PEP-CTERM"/>
</dbReference>
<feature type="chain" id="PRO_5045566107" evidence="1">
    <location>
        <begin position="38"/>
        <end position="542"/>
    </location>
</feature>
<dbReference type="NCBIfam" id="TIGR03016">
    <property type="entry name" value="pepcterm_hypo_1"/>
    <property type="match status" value="1"/>
</dbReference>
<dbReference type="RefSeq" id="WP_305893653.1">
    <property type="nucleotide sequence ID" value="NZ_JAUZVZ010000011.1"/>
</dbReference>
<evidence type="ECO:0000256" key="1">
    <source>
        <dbReference type="SAM" id="SignalP"/>
    </source>
</evidence>
<sequence length="542" mass="61712">MAITTVAPINTRRRFIRRSVLTASIIQALWASSLAMAQGQTFTPAIEVTSHAYQLKGPQFDGTDKGAALDVVPSLAWRYQGPRLNTRFDVNHQRVWYKDSQRSPFSLNEYTFNNQLTGFDRRVIWTMDASRSHIVRGGGQGSAVFRDKITNIEGLSRTERYGTNLLLSNARHREAQYSLNLSARKIESKRPEQDDLLGDIDNEELRASFNTSRAHQYGGVYWRGAANSARTEREGRDKLIRDNAQLQIGFPLFARLALITKGNYENNSIQNSSFTNEFSSAGAGVEWHFGQASRFNVTYNTVLSDSEQSNFVAADFLLAPSRRTSLSGSWDKRYFGRTAQLSGQYNLRFLSMRLSYVDQINTRSFLEAELVDLGLFVCPDGSSDIGDCVTLPGSDYQLSPGEQVQQFFDIETGIREDVILNRQGSFALGYQRNRLTSSLQLSSSELRYVETDRVDRRHTASLENSVRLTPVSRVRMNIRAFDYTFGNTGREDRSWLYELGWSRELSSFSELSITARHSRRNSSNADFEYRENRLSIGYQYRF</sequence>
<gene>
    <name evidence="2" type="ORF">Q3O60_09315</name>
</gene>
<evidence type="ECO:0000313" key="3">
    <source>
        <dbReference type="Proteomes" id="UP001231616"/>
    </source>
</evidence>
<comment type="caution">
    <text evidence="2">The sequence shown here is derived from an EMBL/GenBank/DDBJ whole genome shotgun (WGS) entry which is preliminary data.</text>
</comment>
<feature type="signal peptide" evidence="1">
    <location>
        <begin position="1"/>
        <end position="37"/>
    </location>
</feature>
<reference evidence="2 3" key="1">
    <citation type="submission" date="2023-08" db="EMBL/GenBank/DDBJ databases">
        <authorList>
            <person name="Joshi A."/>
            <person name="Thite S."/>
        </authorList>
    </citation>
    <scope>NUCLEOTIDE SEQUENCE [LARGE SCALE GENOMIC DNA]</scope>
    <source>
        <strain evidence="2 3">AC40</strain>
    </source>
</reference>
<name>A0ABT9GZA1_9GAMM</name>
<keyword evidence="1" id="KW-0732">Signal</keyword>
<accession>A0ABT9GZA1</accession>
<dbReference type="EMBL" id="JAUZVZ010000011">
    <property type="protein sequence ID" value="MDP4536388.1"/>
    <property type="molecule type" value="Genomic_DNA"/>
</dbReference>
<protein>
    <submittedName>
        <fullName evidence="2">TIGR03016 family PEP-CTERM system-associated outer membrane protein</fullName>
    </submittedName>
</protein>
<evidence type="ECO:0000313" key="2">
    <source>
        <dbReference type="EMBL" id="MDP4536388.1"/>
    </source>
</evidence>
<proteinExistence type="predicted"/>
<dbReference type="Proteomes" id="UP001231616">
    <property type="component" value="Unassembled WGS sequence"/>
</dbReference>
<keyword evidence="3" id="KW-1185">Reference proteome</keyword>